<protein>
    <submittedName>
        <fullName evidence="3">Hpt domain protein</fullName>
    </submittedName>
</protein>
<evidence type="ECO:0000313" key="3">
    <source>
        <dbReference type="EMBL" id="AQQ08338.1"/>
    </source>
</evidence>
<feature type="modified residue" description="Phosphohistidine" evidence="1">
    <location>
        <position position="59"/>
    </location>
</feature>
<dbReference type="Gene3D" id="1.20.120.160">
    <property type="entry name" value="HPT domain"/>
    <property type="match status" value="1"/>
</dbReference>
<organism evidence="3 4">
    <name type="scientific">Sedimentisphaera cyanobacteriorum</name>
    <dbReference type="NCBI Taxonomy" id="1940790"/>
    <lineage>
        <taxon>Bacteria</taxon>
        <taxon>Pseudomonadati</taxon>
        <taxon>Planctomycetota</taxon>
        <taxon>Phycisphaerae</taxon>
        <taxon>Sedimentisphaerales</taxon>
        <taxon>Sedimentisphaeraceae</taxon>
        <taxon>Sedimentisphaera</taxon>
    </lineage>
</organism>
<keyword evidence="4" id="KW-1185">Reference proteome</keyword>
<dbReference type="CDD" id="cd00088">
    <property type="entry name" value="HPT"/>
    <property type="match status" value="1"/>
</dbReference>
<evidence type="ECO:0000256" key="1">
    <source>
        <dbReference type="PROSITE-ProRule" id="PRU00110"/>
    </source>
</evidence>
<keyword evidence="1" id="KW-0597">Phosphoprotein</keyword>
<proteinExistence type="predicted"/>
<dbReference type="STRING" id="1940790.L21SP3_00114"/>
<dbReference type="PROSITE" id="PS50894">
    <property type="entry name" value="HPT"/>
    <property type="match status" value="1"/>
</dbReference>
<feature type="domain" description="HPt" evidence="2">
    <location>
        <begin position="20"/>
        <end position="113"/>
    </location>
</feature>
<dbReference type="Pfam" id="PF01627">
    <property type="entry name" value="Hpt"/>
    <property type="match status" value="1"/>
</dbReference>
<dbReference type="AlphaFoldDB" id="A0A1Q2HLI8"/>
<dbReference type="SUPFAM" id="SSF47226">
    <property type="entry name" value="Histidine-containing phosphotransfer domain, HPT domain"/>
    <property type="match status" value="1"/>
</dbReference>
<reference evidence="4" key="1">
    <citation type="submission" date="2017-02" db="EMBL/GenBank/DDBJ databases">
        <title>Comparative genomics and description of representatives of a novel lineage of planctomycetes thriving in anoxic sediments.</title>
        <authorList>
            <person name="Spring S."/>
            <person name="Bunk B."/>
            <person name="Sproer C."/>
            <person name="Klenk H.-P."/>
        </authorList>
    </citation>
    <scope>NUCLEOTIDE SEQUENCE [LARGE SCALE GENOMIC DNA]</scope>
    <source>
        <strain evidence="4">L21-RPul-D3</strain>
    </source>
</reference>
<dbReference type="RefSeq" id="WP_161488030.1">
    <property type="nucleotide sequence ID" value="NZ_CP019633.1"/>
</dbReference>
<dbReference type="KEGG" id="pbu:L21SP3_00114"/>
<evidence type="ECO:0000259" key="2">
    <source>
        <dbReference type="PROSITE" id="PS50894"/>
    </source>
</evidence>
<name>A0A1Q2HLI8_9BACT</name>
<sequence length="121" mass="13347">MGYTESSLVSLDSLSEFCASPEVVEELVDVFVEDGKYCLDKIEEGLAGKDCGQVCLYAHRIKGSARYIAADKLAQAALNLENASKQTPCTDLSGFFNELKKAFSNVVDYFDNSDWKSQIKN</sequence>
<dbReference type="Proteomes" id="UP000188273">
    <property type="component" value="Chromosome"/>
</dbReference>
<accession>A0A1Q2HLI8</accession>
<dbReference type="GO" id="GO:0000160">
    <property type="term" value="P:phosphorelay signal transduction system"/>
    <property type="evidence" value="ECO:0007669"/>
    <property type="project" value="InterPro"/>
</dbReference>
<dbReference type="EMBL" id="CP019633">
    <property type="protein sequence ID" value="AQQ08338.1"/>
    <property type="molecule type" value="Genomic_DNA"/>
</dbReference>
<dbReference type="InterPro" id="IPR008207">
    <property type="entry name" value="Sig_transdc_His_kin_Hpt_dom"/>
</dbReference>
<dbReference type="OrthoDB" id="7065606at2"/>
<dbReference type="GO" id="GO:0004672">
    <property type="term" value="F:protein kinase activity"/>
    <property type="evidence" value="ECO:0007669"/>
    <property type="project" value="UniProtKB-ARBA"/>
</dbReference>
<dbReference type="InterPro" id="IPR036641">
    <property type="entry name" value="HPT_dom_sf"/>
</dbReference>
<gene>
    <name evidence="3" type="ORF">L21SP3_00114</name>
</gene>
<evidence type="ECO:0000313" key="4">
    <source>
        <dbReference type="Proteomes" id="UP000188273"/>
    </source>
</evidence>